<organism evidence="1 2">
    <name type="scientific">Sphingomonas hengshuiensis</name>
    <dbReference type="NCBI Taxonomy" id="1609977"/>
    <lineage>
        <taxon>Bacteria</taxon>
        <taxon>Pseudomonadati</taxon>
        <taxon>Pseudomonadota</taxon>
        <taxon>Alphaproteobacteria</taxon>
        <taxon>Sphingomonadales</taxon>
        <taxon>Sphingomonadaceae</taxon>
        <taxon>Sphingomonas</taxon>
    </lineage>
</organism>
<accession>A0A7U4J802</accession>
<evidence type="ECO:0000313" key="1">
    <source>
        <dbReference type="EMBL" id="AJP71943.1"/>
    </source>
</evidence>
<protein>
    <submittedName>
        <fullName evidence="1">Uncharacterized protein</fullName>
    </submittedName>
</protein>
<sequence length="206" mass="21116">MADGVEVGFARQASAQSADGVFDTALLPWGSDIAEEGLDAEAVVKAVMFGELGAVVEADGPAQILGDMAQSACDPACGQLGSAVGWLVEDGVACVALVQDEDIVPISGEQHIVGFPMARLCAIPGFEGAFADRPALFDEAGRASALAAIAAAPCLAAGQKAVPVVLLGRAMIDVSIGQCQEFRVRAGIVGKKETRYGPTQRTNDTR</sequence>
<reference evidence="1 2" key="1">
    <citation type="journal article" date="2015" name="Int. J. Syst. Evol. Microbiol.">
        <title>Sphingomonas hengshuiensis sp. nov., isolated from lake wetland.</title>
        <authorList>
            <person name="Wei S."/>
            <person name="Wang T."/>
            <person name="Liu H."/>
            <person name="Zhang C."/>
            <person name="Guo J."/>
            <person name="Wang Q."/>
            <person name="Liang K."/>
            <person name="Zhang Z."/>
        </authorList>
    </citation>
    <scope>NUCLEOTIDE SEQUENCE [LARGE SCALE GENOMIC DNA]</scope>
    <source>
        <strain evidence="1 2">WHSC-8</strain>
    </source>
</reference>
<dbReference type="AlphaFoldDB" id="A0A7U4J802"/>
<keyword evidence="2" id="KW-1185">Reference proteome</keyword>
<dbReference type="Proteomes" id="UP000032300">
    <property type="component" value="Chromosome"/>
</dbReference>
<dbReference type="KEGG" id="sphi:TS85_09330"/>
<dbReference type="EMBL" id="CP010836">
    <property type="protein sequence ID" value="AJP71943.1"/>
    <property type="molecule type" value="Genomic_DNA"/>
</dbReference>
<name>A0A7U4J802_9SPHN</name>
<gene>
    <name evidence="1" type="ORF">TS85_09330</name>
</gene>
<evidence type="ECO:0000313" key="2">
    <source>
        <dbReference type="Proteomes" id="UP000032300"/>
    </source>
</evidence>
<proteinExistence type="predicted"/>
<reference evidence="1 2" key="2">
    <citation type="submission" date="2015-02" db="EMBL/GenBank/DDBJ databases">
        <title>The complete genome of Sphingomonas hengshuiensis sp. WHSC-8 isolated from soil of Hengshui Lake.</title>
        <authorList>
            <person name="Wei S."/>
            <person name="Guo J."/>
            <person name="Su C."/>
            <person name="Wu R."/>
            <person name="Zhang Z."/>
            <person name="Liang K."/>
            <person name="Li H."/>
            <person name="Wang T."/>
            <person name="Liu H."/>
            <person name="Zhang C."/>
            <person name="Li Z."/>
            <person name="Wang Q."/>
            <person name="Meng J."/>
        </authorList>
    </citation>
    <scope>NUCLEOTIDE SEQUENCE [LARGE SCALE GENOMIC DNA]</scope>
    <source>
        <strain evidence="1 2">WHSC-8</strain>
    </source>
</reference>